<dbReference type="EMBL" id="JAIFTL010000228">
    <property type="protein sequence ID" value="KAG9321133.1"/>
    <property type="molecule type" value="Genomic_DNA"/>
</dbReference>
<dbReference type="PANTHER" id="PTHR24205:SF16">
    <property type="entry name" value="GH01042P-RELATED"/>
    <property type="match status" value="1"/>
</dbReference>
<feature type="compositionally biased region" description="Polar residues" evidence="6">
    <location>
        <begin position="54"/>
        <end position="74"/>
    </location>
</feature>
<evidence type="ECO:0000313" key="9">
    <source>
        <dbReference type="Proteomes" id="UP000717515"/>
    </source>
</evidence>
<feature type="region of interest" description="Disordered" evidence="6">
    <location>
        <begin position="49"/>
        <end position="663"/>
    </location>
</feature>
<evidence type="ECO:0000256" key="1">
    <source>
        <dbReference type="ARBA" id="ARBA00022723"/>
    </source>
</evidence>
<feature type="compositionally biased region" description="Polar residues" evidence="6">
    <location>
        <begin position="310"/>
        <end position="324"/>
    </location>
</feature>
<dbReference type="Gene3D" id="2.10.110.10">
    <property type="entry name" value="Cysteine Rich Protein"/>
    <property type="match status" value="4"/>
</dbReference>
<dbReference type="SUPFAM" id="SSF57716">
    <property type="entry name" value="Glucocorticoid receptor-like (DNA-binding domain)"/>
    <property type="match status" value="3"/>
</dbReference>
<evidence type="ECO:0000259" key="7">
    <source>
        <dbReference type="PROSITE" id="PS50023"/>
    </source>
</evidence>
<dbReference type="Proteomes" id="UP000717515">
    <property type="component" value="Unassembled WGS sequence"/>
</dbReference>
<feature type="compositionally biased region" description="Polar residues" evidence="6">
    <location>
        <begin position="248"/>
        <end position="282"/>
    </location>
</feature>
<reference evidence="8" key="1">
    <citation type="submission" date="2021-07" db="EMBL/GenBank/DDBJ databases">
        <title>Draft genome of Mortierella alpina, strain LL118, isolated from an aspen leaf litter sample.</title>
        <authorList>
            <person name="Yang S."/>
            <person name="Vinatzer B.A."/>
        </authorList>
    </citation>
    <scope>NUCLEOTIDE SEQUENCE</scope>
    <source>
        <strain evidence="8">LL118</strain>
    </source>
</reference>
<protein>
    <recommendedName>
        <fullName evidence="7">LIM zinc-binding domain-containing protein</fullName>
    </recommendedName>
</protein>
<feature type="compositionally biased region" description="Polar residues" evidence="6">
    <location>
        <begin position="158"/>
        <end position="172"/>
    </location>
</feature>
<feature type="compositionally biased region" description="Low complexity" evidence="6">
    <location>
        <begin position="638"/>
        <end position="656"/>
    </location>
</feature>
<dbReference type="CDD" id="cd08368">
    <property type="entry name" value="LIM"/>
    <property type="match status" value="3"/>
</dbReference>
<feature type="compositionally biased region" description="Low complexity" evidence="6">
    <location>
        <begin position="133"/>
        <end position="157"/>
    </location>
</feature>
<name>A0A9P7ZY99_MORAP</name>
<evidence type="ECO:0000256" key="3">
    <source>
        <dbReference type="ARBA" id="ARBA00022833"/>
    </source>
</evidence>
<dbReference type="PROSITE" id="PS50023">
    <property type="entry name" value="LIM_DOMAIN_2"/>
    <property type="match status" value="3"/>
</dbReference>
<sequence>MSVKDPRLSQILPVIRCSDCGHDVEFRLLGEHVCSSAPPMPALPVIPLAKPRTEASSQPPRTPSRNDTPSSGVSSGAYRPGHKPPPIPINAPTPVSPGVGGYGSSPISPGRPSTASPRPSLPFLEKYAKKNKSAVSAASSPPGAAPNSTNYNNNSNTLSGSPLSVSPTTPTAPSYDRQVLSNGANSHYQREQNDYFPKTPLEDRFQHHQQQQQQQPSRSRTPLDENRYINGGSASPSPIPGRAKTPVMDSSSQFSTSPNSIRASQQPALPQKSNARSPSIASAQGLGINGLDAYGRDRDREWEKEKPNGGRQQPYGNEYDTSPPSISNGFNRSGSSGSSASAERSLQHRERSNTVLSERSERSVRSARSERSGHGERSDRDRSRYADPDERERDHDRPREREREKGSRSGRQDPSSAYKTPSPPISPEDIRSVDALSASKQQSYRPPTPPDAASPVPTRGRSAPTRKPSGDQFDALMDDLIQEINVLPTSSRDSTRPASAHRSRSRPNLPEGGSSSSLRSRELGGSPPPTPGLPKAASGSDSIRSYRSGRERSERSDRDRERERVEREHRSERSERERGEREHRSEKGERVERGDRDRTDRDRERERSDRGQRSERSERERAERSEGRERARDRDRTATATSGRSSTRSRSTNRRGGVQHCEGCKHDIQPQEVADVIKMAHGDYHPECFKCARCRRLIESPRQGHEYEGRLLCEKDYQRYLEKESLRSERSERPSRSNRAAVCAGCDAPIQGETPIYALGQAWHEHHLSCHQCKKPIQQSVGHVEKNGRVYCPKDFGELFLPKCRACNLPVEKEAVCAQDGKLQGKWHAACFGCQTCRKPFPDKSFYVYGDAPYCRRHYHKLNNSLCKSCDQPIEGPCAQTMEGWRFHPGCFSCIECKTPLTDIYYNFENQAYCEKDIMVIQRTRNVRAERRKTFFGKV</sequence>
<feature type="compositionally biased region" description="Low complexity" evidence="6">
    <location>
        <begin position="104"/>
        <end position="113"/>
    </location>
</feature>
<evidence type="ECO:0000256" key="6">
    <source>
        <dbReference type="SAM" id="MobiDB-lite"/>
    </source>
</evidence>
<feature type="compositionally biased region" description="Low complexity" evidence="6">
    <location>
        <begin position="325"/>
        <end position="344"/>
    </location>
</feature>
<proteinExistence type="predicted"/>
<evidence type="ECO:0000313" key="8">
    <source>
        <dbReference type="EMBL" id="KAG9321133.1"/>
    </source>
</evidence>
<accession>A0A9P7ZY99</accession>
<comment type="caution">
    <text evidence="8">The sequence shown here is derived from an EMBL/GenBank/DDBJ whole genome shotgun (WGS) entry which is preliminary data.</text>
</comment>
<gene>
    <name evidence="8" type="ORF">KVV02_005259</name>
</gene>
<feature type="compositionally biased region" description="Basic and acidic residues" evidence="6">
    <location>
        <begin position="294"/>
        <end position="308"/>
    </location>
</feature>
<evidence type="ECO:0000256" key="2">
    <source>
        <dbReference type="ARBA" id="ARBA00022737"/>
    </source>
</evidence>
<evidence type="ECO:0000256" key="5">
    <source>
        <dbReference type="PROSITE-ProRule" id="PRU00125"/>
    </source>
</evidence>
<dbReference type="GO" id="GO:0003712">
    <property type="term" value="F:transcription coregulator activity"/>
    <property type="evidence" value="ECO:0007669"/>
    <property type="project" value="TreeGrafter"/>
</dbReference>
<feature type="domain" description="LIM zinc-binding" evidence="7">
    <location>
        <begin position="741"/>
        <end position="802"/>
    </location>
</feature>
<feature type="domain" description="LIM zinc-binding" evidence="7">
    <location>
        <begin position="659"/>
        <end position="723"/>
    </location>
</feature>
<dbReference type="GO" id="GO:0005634">
    <property type="term" value="C:nucleus"/>
    <property type="evidence" value="ECO:0007669"/>
    <property type="project" value="TreeGrafter"/>
</dbReference>
<feature type="compositionally biased region" description="Pro residues" evidence="6">
    <location>
        <begin position="83"/>
        <end position="95"/>
    </location>
</feature>
<dbReference type="GO" id="GO:0046872">
    <property type="term" value="F:metal ion binding"/>
    <property type="evidence" value="ECO:0007669"/>
    <property type="project" value="UniProtKB-KW"/>
</dbReference>
<evidence type="ECO:0000256" key="4">
    <source>
        <dbReference type="ARBA" id="ARBA00023038"/>
    </source>
</evidence>
<keyword evidence="2" id="KW-0677">Repeat</keyword>
<keyword evidence="1 5" id="KW-0479">Metal-binding</keyword>
<feature type="compositionally biased region" description="Basic and acidic residues" evidence="6">
    <location>
        <begin position="548"/>
        <end position="637"/>
    </location>
</feature>
<feature type="domain" description="LIM zinc-binding" evidence="7">
    <location>
        <begin position="865"/>
        <end position="924"/>
    </location>
</feature>
<dbReference type="AlphaFoldDB" id="A0A9P7ZY99"/>
<dbReference type="InterPro" id="IPR001781">
    <property type="entry name" value="Znf_LIM"/>
</dbReference>
<dbReference type="Pfam" id="PF00412">
    <property type="entry name" value="LIM"/>
    <property type="match status" value="4"/>
</dbReference>
<dbReference type="PROSITE" id="PS00478">
    <property type="entry name" value="LIM_DOMAIN_1"/>
    <property type="match status" value="2"/>
</dbReference>
<dbReference type="SMART" id="SM00132">
    <property type="entry name" value="LIM"/>
    <property type="match status" value="4"/>
</dbReference>
<dbReference type="PANTHER" id="PTHR24205">
    <property type="entry name" value="FOUR AND A HALF LIM DOMAINS PROTEIN"/>
    <property type="match status" value="1"/>
</dbReference>
<keyword evidence="3 5" id="KW-0862">Zinc</keyword>
<keyword evidence="4 5" id="KW-0440">LIM domain</keyword>
<organism evidence="8 9">
    <name type="scientific">Mortierella alpina</name>
    <name type="common">Oleaginous fungus</name>
    <name type="synonym">Mortierella renispora</name>
    <dbReference type="NCBI Taxonomy" id="64518"/>
    <lineage>
        <taxon>Eukaryota</taxon>
        <taxon>Fungi</taxon>
        <taxon>Fungi incertae sedis</taxon>
        <taxon>Mucoromycota</taxon>
        <taxon>Mortierellomycotina</taxon>
        <taxon>Mortierellomycetes</taxon>
        <taxon>Mortierellales</taxon>
        <taxon>Mortierellaceae</taxon>
        <taxon>Mortierella</taxon>
    </lineage>
</organism>
<feature type="compositionally biased region" description="Basic and acidic residues" evidence="6">
    <location>
        <begin position="345"/>
        <end position="411"/>
    </location>
</feature>